<gene>
    <name evidence="1" type="ORF">MNB_SV-9-1298</name>
</gene>
<evidence type="ECO:0000313" key="1">
    <source>
        <dbReference type="EMBL" id="SFV50530.1"/>
    </source>
</evidence>
<sequence length="146" mass="16484">MNKIIYTILLSTFLISQTIKGGYISDGLDVANIKTAQHKDYTRVVFYVNFWEGHSKPNTPADTTGSYKIVLDEDNKSIEVELSGFRSATVNSDIKIVDSIKSIKELKGEEYADDSSIFYKITLRDNSSKIKAFTLDKPSRIVLDIY</sequence>
<name>A0A1W1BAD8_9ZZZZ</name>
<dbReference type="AlphaFoldDB" id="A0A1W1BAD8"/>
<reference evidence="1" key="1">
    <citation type="submission" date="2016-10" db="EMBL/GenBank/DDBJ databases">
        <authorList>
            <person name="de Groot N.N."/>
        </authorList>
    </citation>
    <scope>NUCLEOTIDE SEQUENCE</scope>
</reference>
<organism evidence="1">
    <name type="scientific">hydrothermal vent metagenome</name>
    <dbReference type="NCBI Taxonomy" id="652676"/>
    <lineage>
        <taxon>unclassified sequences</taxon>
        <taxon>metagenomes</taxon>
        <taxon>ecological metagenomes</taxon>
    </lineage>
</organism>
<accession>A0A1W1BAD8</accession>
<dbReference type="EMBL" id="FPHG01000001">
    <property type="protein sequence ID" value="SFV50530.1"/>
    <property type="molecule type" value="Genomic_DNA"/>
</dbReference>
<proteinExistence type="predicted"/>
<protein>
    <submittedName>
        <fullName evidence="1">Uncharacterized protein</fullName>
    </submittedName>
</protein>